<dbReference type="Proteomes" id="UP001732700">
    <property type="component" value="Chromosome 7A"/>
</dbReference>
<evidence type="ECO:0000313" key="2">
    <source>
        <dbReference type="Proteomes" id="UP001732700"/>
    </source>
</evidence>
<organism evidence="1 2">
    <name type="scientific">Avena sativa</name>
    <name type="common">Oat</name>
    <dbReference type="NCBI Taxonomy" id="4498"/>
    <lineage>
        <taxon>Eukaryota</taxon>
        <taxon>Viridiplantae</taxon>
        <taxon>Streptophyta</taxon>
        <taxon>Embryophyta</taxon>
        <taxon>Tracheophyta</taxon>
        <taxon>Spermatophyta</taxon>
        <taxon>Magnoliopsida</taxon>
        <taxon>Liliopsida</taxon>
        <taxon>Poales</taxon>
        <taxon>Poaceae</taxon>
        <taxon>BOP clade</taxon>
        <taxon>Pooideae</taxon>
        <taxon>Poodae</taxon>
        <taxon>Poeae</taxon>
        <taxon>Poeae Chloroplast Group 1 (Aveneae type)</taxon>
        <taxon>Aveninae</taxon>
        <taxon>Avena</taxon>
    </lineage>
</organism>
<name>A0ACD5ZUQ1_AVESA</name>
<proteinExistence type="predicted"/>
<reference evidence="1" key="1">
    <citation type="submission" date="2021-05" db="EMBL/GenBank/DDBJ databases">
        <authorList>
            <person name="Scholz U."/>
            <person name="Mascher M."/>
            <person name="Fiebig A."/>
        </authorList>
    </citation>
    <scope>NUCLEOTIDE SEQUENCE [LARGE SCALE GENOMIC DNA]</scope>
</reference>
<protein>
    <submittedName>
        <fullName evidence="1">Uncharacterized protein</fullName>
    </submittedName>
</protein>
<reference evidence="1" key="2">
    <citation type="submission" date="2025-09" db="UniProtKB">
        <authorList>
            <consortium name="EnsemblPlants"/>
        </authorList>
    </citation>
    <scope>IDENTIFICATION</scope>
</reference>
<keyword evidence="2" id="KW-1185">Reference proteome</keyword>
<dbReference type="EnsemblPlants" id="AVESA.00010b.r2.7AG1217020.1">
    <property type="protein sequence ID" value="AVESA.00010b.r2.7AG1217020.1.CDS"/>
    <property type="gene ID" value="AVESA.00010b.r2.7AG1217020"/>
</dbReference>
<sequence>MAGTSDRRGALEDWMLPTPSPRTLMLSLFNDDFSSDPFSDVFGDSGSKDFVDSSREETTQVKRAPLHFEPGLFGANEKADPNNGSPAEKNGFCTLKIDTSRVGYSASIRSPIMIPAGVSPRELLESPVFLPNAITQPSPTTGRLPFLMRTNAKPAIPRDDRTFSFQNIVRSKPPSSPIVDKGSSVTHQNEPSASESDHRIPDNEQEDSKANRNGDHSSSAPIISHAEDGYNWRKYGKRQVKNSDHPTSYYKCTHQNCPVKKKVERCQDGDITEIVYKGSHNHRLPPPDSRPGVNELKADDTENVPNDHFQDVHGEVGIKLSASPNTGEPADTSIREAREIIDLSSTMSSEDEDREIHGTFSLGSGRDEDATRSKRRMVDFVTPTTVISTIDIAALASTAVREARVVVQTMSDVDILDDGYRWRKYGQKVVKGNPNPRSYYKCTHPGCSVRKHVERASNDLKSVITTYEGKHTHEVPAARNNGHPSVVPPGAPLSNGLHRRPEPAPGSLAQFPGAPAYGSPGQFGSAGGFSFGMLPNGMAVVPVQALRAVLPMQMPGHPLAMQGYPRLVLQTGEANMNPAARPGLPPANGNGPVAYQQLMGRLSQDHQM</sequence>
<accession>A0ACD5ZUQ1</accession>
<evidence type="ECO:0000313" key="1">
    <source>
        <dbReference type="EnsemblPlants" id="AVESA.00010b.r2.7AG1217020.1.CDS"/>
    </source>
</evidence>